<dbReference type="SUPFAM" id="SSF50630">
    <property type="entry name" value="Acid proteases"/>
    <property type="match status" value="1"/>
</dbReference>
<sequence>MLTAFVLGLSLQLSAGTCSDLRVIDGRVWTDITINGAATEALFDSGSEITVVDLALAAQAIHGEAETVEARGTGAATVSAGLVQGVTIGAAGLELADSVIAVMDLADISQRLVGRPVPAILGREVFDASRLAIDFDAGQVCRMDRAAEPDGARRALVSRDGIMAFEITIEGQTVLADFDTGNRGALLLDTTAAEAAGLLDGRAETLRSGGGIGGAVDRRVLEVRSVDVAGAVFDTVDAEIDPRESEAGSANIGLGLLTRFHLIVDFAESAIWLSPREN</sequence>
<dbReference type="EMBL" id="JBHSGQ010000002">
    <property type="protein sequence ID" value="MFC4724631.1"/>
    <property type="molecule type" value="Genomic_DNA"/>
</dbReference>
<dbReference type="InterPro" id="IPR001969">
    <property type="entry name" value="Aspartic_peptidase_AS"/>
</dbReference>
<reference evidence="2" key="1">
    <citation type="journal article" date="2019" name="Int. J. Syst. Evol. Microbiol.">
        <title>The Global Catalogue of Microorganisms (GCM) 10K type strain sequencing project: providing services to taxonomists for standard genome sequencing and annotation.</title>
        <authorList>
            <consortium name="The Broad Institute Genomics Platform"/>
            <consortium name="The Broad Institute Genome Sequencing Center for Infectious Disease"/>
            <person name="Wu L."/>
            <person name="Ma J."/>
        </authorList>
    </citation>
    <scope>NUCLEOTIDE SEQUENCE [LARGE SCALE GENOMIC DNA]</scope>
    <source>
        <strain evidence="2">CCUG 62981</strain>
    </source>
</reference>
<keyword evidence="1" id="KW-0378">Hydrolase</keyword>
<dbReference type="EC" id="3.4.23.-" evidence="1"/>
<evidence type="ECO:0000313" key="2">
    <source>
        <dbReference type="Proteomes" id="UP001596024"/>
    </source>
</evidence>
<protein>
    <submittedName>
        <fullName evidence="1">Pepsin/retropepsin-like aspartic protease family protein</fullName>
        <ecNumber evidence="1">3.4.23.-</ecNumber>
    </submittedName>
</protein>
<dbReference type="Gene3D" id="2.40.70.10">
    <property type="entry name" value="Acid Proteases"/>
    <property type="match status" value="2"/>
</dbReference>
<comment type="caution">
    <text evidence="1">The sequence shown here is derived from an EMBL/GenBank/DDBJ whole genome shotgun (WGS) entry which is preliminary data.</text>
</comment>
<gene>
    <name evidence="1" type="ORF">ACFPB0_04940</name>
</gene>
<dbReference type="Proteomes" id="UP001596024">
    <property type="component" value="Unassembled WGS sequence"/>
</dbReference>
<dbReference type="InterPro" id="IPR021109">
    <property type="entry name" value="Peptidase_aspartic_dom_sf"/>
</dbReference>
<dbReference type="GO" id="GO:0016787">
    <property type="term" value="F:hydrolase activity"/>
    <property type="evidence" value="ECO:0007669"/>
    <property type="project" value="UniProtKB-KW"/>
</dbReference>
<organism evidence="1 2">
    <name type="scientific">Glycocaulis abyssi</name>
    <dbReference type="NCBI Taxonomy" id="1433403"/>
    <lineage>
        <taxon>Bacteria</taxon>
        <taxon>Pseudomonadati</taxon>
        <taxon>Pseudomonadota</taxon>
        <taxon>Alphaproteobacteria</taxon>
        <taxon>Maricaulales</taxon>
        <taxon>Maricaulaceae</taxon>
        <taxon>Glycocaulis</taxon>
    </lineage>
</organism>
<name>A0ABV9NBG9_9PROT</name>
<proteinExistence type="predicted"/>
<evidence type="ECO:0000313" key="1">
    <source>
        <dbReference type="EMBL" id="MFC4724631.1"/>
    </source>
</evidence>
<accession>A0ABV9NBG9</accession>
<dbReference type="PROSITE" id="PS00141">
    <property type="entry name" value="ASP_PROTEASE"/>
    <property type="match status" value="1"/>
</dbReference>
<keyword evidence="2" id="KW-1185">Reference proteome</keyword>
<dbReference type="Pfam" id="PF13650">
    <property type="entry name" value="Asp_protease_2"/>
    <property type="match status" value="2"/>
</dbReference>
<dbReference type="RefSeq" id="WP_371393788.1">
    <property type="nucleotide sequence ID" value="NZ_CP163421.1"/>
</dbReference>